<dbReference type="EMBL" id="LAZR01064237">
    <property type="protein sequence ID" value="KKK57923.1"/>
    <property type="molecule type" value="Genomic_DNA"/>
</dbReference>
<comment type="caution">
    <text evidence="1">The sequence shown here is derived from an EMBL/GenBank/DDBJ whole genome shotgun (WGS) entry which is preliminary data.</text>
</comment>
<name>A0A0F8WMM4_9ZZZZ</name>
<reference evidence="1" key="1">
    <citation type="journal article" date="2015" name="Nature">
        <title>Complex archaea that bridge the gap between prokaryotes and eukaryotes.</title>
        <authorList>
            <person name="Spang A."/>
            <person name="Saw J.H."/>
            <person name="Jorgensen S.L."/>
            <person name="Zaremba-Niedzwiedzka K."/>
            <person name="Martijn J."/>
            <person name="Lind A.E."/>
            <person name="van Eijk R."/>
            <person name="Schleper C."/>
            <person name="Guy L."/>
            <person name="Ettema T.J."/>
        </authorList>
    </citation>
    <scope>NUCLEOTIDE SEQUENCE</scope>
</reference>
<organism evidence="1">
    <name type="scientific">marine sediment metagenome</name>
    <dbReference type="NCBI Taxonomy" id="412755"/>
    <lineage>
        <taxon>unclassified sequences</taxon>
        <taxon>metagenomes</taxon>
        <taxon>ecological metagenomes</taxon>
    </lineage>
</organism>
<proteinExistence type="predicted"/>
<evidence type="ECO:0000313" key="1">
    <source>
        <dbReference type="EMBL" id="KKK57923.1"/>
    </source>
</evidence>
<accession>A0A0F8WMM4</accession>
<protein>
    <submittedName>
        <fullName evidence="1">Uncharacterized protein</fullName>
    </submittedName>
</protein>
<dbReference type="AlphaFoldDB" id="A0A0F8WMM4"/>
<sequence>MSCTVGGCDGKHYAKGYCSKHYMRNYKYGSPYITLVDNYDTKARREALKRIMARRLAKNEL</sequence>
<gene>
    <name evidence="1" type="ORF">LCGC14_3049580</name>
</gene>
<feature type="non-terminal residue" evidence="1">
    <location>
        <position position="61"/>
    </location>
</feature>